<dbReference type="InterPro" id="IPR008966">
    <property type="entry name" value="Adhesion_dom_sf"/>
</dbReference>
<dbReference type="OrthoDB" id="6986861at2"/>
<dbReference type="SUPFAM" id="SSF49401">
    <property type="entry name" value="Bacterial adhesins"/>
    <property type="match status" value="1"/>
</dbReference>
<evidence type="ECO:0000313" key="2">
    <source>
        <dbReference type="Proteomes" id="UP000594467"/>
    </source>
</evidence>
<dbReference type="RefSeq" id="WP_016781558.1">
    <property type="nucleotide sequence ID" value="NZ_CP141899.1"/>
</dbReference>
<dbReference type="InterPro" id="IPR050263">
    <property type="entry name" value="Bact_Fimbrial_Adh_Pro"/>
</dbReference>
<evidence type="ECO:0000313" key="1">
    <source>
        <dbReference type="EMBL" id="QPL33736.1"/>
    </source>
</evidence>
<dbReference type="Gene3D" id="2.60.40.1090">
    <property type="entry name" value="Fimbrial-type adhesion domain"/>
    <property type="match status" value="1"/>
</dbReference>
<dbReference type="GO" id="GO:0043709">
    <property type="term" value="P:cell adhesion involved in single-species biofilm formation"/>
    <property type="evidence" value="ECO:0007669"/>
    <property type="project" value="TreeGrafter"/>
</dbReference>
<dbReference type="InterPro" id="IPR036937">
    <property type="entry name" value="Adhesion_dom_fimbrial_sf"/>
</dbReference>
<dbReference type="AlphaFoldDB" id="A0A9Q6YGC9"/>
<dbReference type="GO" id="GO:0009289">
    <property type="term" value="C:pilus"/>
    <property type="evidence" value="ECO:0007669"/>
    <property type="project" value="InterPro"/>
</dbReference>
<dbReference type="PANTHER" id="PTHR33420">
    <property type="entry name" value="FIMBRIAL SUBUNIT ELFA-RELATED"/>
    <property type="match status" value="1"/>
</dbReference>
<dbReference type="Proteomes" id="UP000594467">
    <property type="component" value="Chromosome"/>
</dbReference>
<proteinExistence type="predicted"/>
<accession>A0A9Q6YGC9</accession>
<gene>
    <name evidence="1" type="ORF">I5R27_09580</name>
</gene>
<organism evidence="1 2">
    <name type="scientific">Pseudomonas fragi</name>
    <dbReference type="NCBI Taxonomy" id="296"/>
    <lineage>
        <taxon>Bacteria</taxon>
        <taxon>Pseudomonadati</taxon>
        <taxon>Pseudomonadota</taxon>
        <taxon>Gammaproteobacteria</taxon>
        <taxon>Pseudomonadales</taxon>
        <taxon>Pseudomonadaceae</taxon>
        <taxon>Pseudomonas</taxon>
    </lineage>
</organism>
<name>A0A9Q6YGC9_PSEFR</name>
<protein>
    <submittedName>
        <fullName evidence="1">Type 1 fimbrial protein</fullName>
    </submittedName>
</protein>
<dbReference type="PANTHER" id="PTHR33420:SF26">
    <property type="entry name" value="FIMBRIAL SUBUNIT"/>
    <property type="match status" value="1"/>
</dbReference>
<reference evidence="1 2" key="1">
    <citation type="submission" date="2020-11" db="EMBL/GenBank/DDBJ databases">
        <title>The Complete Genome of Pseudomonas fragi A13BB.</title>
        <authorList>
            <person name="Awolope O.K."/>
            <person name="O'Driscoll N.H."/>
            <person name="Di Salvo A."/>
            <person name="Lamb A.J."/>
        </authorList>
    </citation>
    <scope>NUCLEOTIDE SEQUENCE [LARGE SCALE GENOMIC DNA]</scope>
    <source>
        <strain evidence="1 2">A13BB</strain>
    </source>
</reference>
<dbReference type="EMBL" id="CP065202">
    <property type="protein sequence ID" value="QPL33736.1"/>
    <property type="molecule type" value="Genomic_DNA"/>
</dbReference>
<sequence length="186" mass="20105">MISTLATVFGGCAFIVWLGPIAVARDNQGSGSITLNGQILESACALDANSAYQVIELDPLPMGQLIRLGESAPRTFTLRLVKCLLTRPDPSRPDSYLPDWQHVRVTFDGLPDMGGRFFAAGGTAQGLALRITDMQGQDSKPGVPMALTPLTGEDQELRYVLQLVGNGRPMAVGSHRAAVRFRLEYF</sequence>